<organism evidence="12 13">
    <name type="scientific">Polyangium jinanense</name>
    <dbReference type="NCBI Taxonomy" id="2829994"/>
    <lineage>
        <taxon>Bacteria</taxon>
        <taxon>Pseudomonadati</taxon>
        <taxon>Myxococcota</taxon>
        <taxon>Polyangia</taxon>
        <taxon>Polyangiales</taxon>
        <taxon>Polyangiaceae</taxon>
        <taxon>Polyangium</taxon>
    </lineage>
</organism>
<dbReference type="Pfam" id="PF07884">
    <property type="entry name" value="VKOR"/>
    <property type="match status" value="1"/>
</dbReference>
<keyword evidence="9" id="KW-0676">Redox-active center</keyword>
<comment type="subcellular location">
    <subcellularLocation>
        <location evidence="1">Membrane</location>
        <topology evidence="1">Multi-pass membrane protein</topology>
    </subcellularLocation>
</comment>
<evidence type="ECO:0000256" key="6">
    <source>
        <dbReference type="ARBA" id="ARBA00023002"/>
    </source>
</evidence>
<dbReference type="SUPFAM" id="SSF52833">
    <property type="entry name" value="Thioredoxin-like"/>
    <property type="match status" value="1"/>
</dbReference>
<dbReference type="InterPro" id="IPR012932">
    <property type="entry name" value="VKOR"/>
</dbReference>
<evidence type="ECO:0000256" key="2">
    <source>
        <dbReference type="ARBA" id="ARBA00006214"/>
    </source>
</evidence>
<evidence type="ECO:0000256" key="9">
    <source>
        <dbReference type="ARBA" id="ARBA00023284"/>
    </source>
</evidence>
<evidence type="ECO:0000256" key="3">
    <source>
        <dbReference type="ARBA" id="ARBA00022692"/>
    </source>
</evidence>
<feature type="transmembrane region" description="Helical" evidence="10">
    <location>
        <begin position="76"/>
        <end position="102"/>
    </location>
</feature>
<evidence type="ECO:0000256" key="8">
    <source>
        <dbReference type="ARBA" id="ARBA00023157"/>
    </source>
</evidence>
<dbReference type="EMBL" id="JAGTJJ010000007">
    <property type="protein sequence ID" value="MDC3982291.1"/>
    <property type="molecule type" value="Genomic_DNA"/>
</dbReference>
<dbReference type="AlphaFoldDB" id="A0A9X3X6G8"/>
<keyword evidence="7 10" id="KW-0472">Membrane</keyword>
<evidence type="ECO:0000256" key="1">
    <source>
        <dbReference type="ARBA" id="ARBA00004141"/>
    </source>
</evidence>
<comment type="similarity">
    <text evidence="2">Belongs to the VKOR family.</text>
</comment>
<dbReference type="GO" id="GO:0016491">
    <property type="term" value="F:oxidoreductase activity"/>
    <property type="evidence" value="ECO:0007669"/>
    <property type="project" value="UniProtKB-KW"/>
</dbReference>
<accession>A0A9X3X6G8</accession>
<dbReference type="Gene3D" id="3.40.30.10">
    <property type="entry name" value="Glutaredoxin"/>
    <property type="match status" value="1"/>
</dbReference>
<proteinExistence type="inferred from homology"/>
<keyword evidence="6" id="KW-0560">Oxidoreductase</keyword>
<evidence type="ECO:0000259" key="11">
    <source>
        <dbReference type="SMART" id="SM00756"/>
    </source>
</evidence>
<keyword evidence="5 10" id="KW-1133">Transmembrane helix</keyword>
<dbReference type="SMART" id="SM00756">
    <property type="entry name" value="VKc"/>
    <property type="match status" value="1"/>
</dbReference>
<sequence length="422" mass="45177">MSGAPRRWPSALALVASLIGLVFGGLSTLDYSKHLDRQVHDIHCSFIPGLASGGAGESACRTAMYSPYSALFRDRYWGGIPISLFAVGAFAFFAAYALYLLLAGSTAPRRAAQFYGAVSVTPLVVSALMFAISALKLGQYCKTCVGIYISSVLLAIAGIVILLDARKGASAPAPAADKPEGAAEGGGSGGRPVGSIWLVPAWLVALGIFTITPTLIYLSALPSYASYITGCGKLAKPTEPNNALLRHTPAGAKQPATLFVDPLCPTCKAFHKRLEADGIFERLDTTLVLFPLDNECNWMLDRPLHPGACLVSKAVLCGENRAVDVLEWAYDNQDRLLEGAKSPAGLPTVRAAIREKWASLDACIDSKETKLRLDRMLRHIVNNQLQVSTPQLFLGDTRLCDEDSDIGLAYSIRKLAPDLRLP</sequence>
<evidence type="ECO:0000256" key="10">
    <source>
        <dbReference type="SAM" id="Phobius"/>
    </source>
</evidence>
<name>A0A9X3X6G8_9BACT</name>
<keyword evidence="13" id="KW-1185">Reference proteome</keyword>
<evidence type="ECO:0000313" key="13">
    <source>
        <dbReference type="Proteomes" id="UP001151081"/>
    </source>
</evidence>
<dbReference type="RefSeq" id="WP_272420774.1">
    <property type="nucleotide sequence ID" value="NZ_JAGTJJ010000007.1"/>
</dbReference>
<keyword evidence="3 10" id="KW-0812">Transmembrane</keyword>
<keyword evidence="8" id="KW-1015">Disulfide bond</keyword>
<dbReference type="Proteomes" id="UP001151081">
    <property type="component" value="Unassembled WGS sequence"/>
</dbReference>
<evidence type="ECO:0000256" key="7">
    <source>
        <dbReference type="ARBA" id="ARBA00023136"/>
    </source>
</evidence>
<feature type="transmembrane region" description="Helical" evidence="10">
    <location>
        <begin position="196"/>
        <end position="218"/>
    </location>
</feature>
<dbReference type="CDD" id="cd12920">
    <property type="entry name" value="VKOR_3"/>
    <property type="match status" value="1"/>
</dbReference>
<protein>
    <recommendedName>
        <fullName evidence="11">Vitamin K epoxide reductase domain-containing protein</fullName>
    </recommendedName>
</protein>
<feature type="transmembrane region" description="Helical" evidence="10">
    <location>
        <begin position="114"/>
        <end position="133"/>
    </location>
</feature>
<keyword evidence="4" id="KW-0874">Quinone</keyword>
<comment type="caution">
    <text evidence="12">The sequence shown here is derived from an EMBL/GenBank/DDBJ whole genome shotgun (WGS) entry which is preliminary data.</text>
</comment>
<dbReference type="Gene3D" id="1.20.1440.130">
    <property type="entry name" value="VKOR domain"/>
    <property type="match status" value="1"/>
</dbReference>
<reference evidence="12 13" key="1">
    <citation type="submission" date="2021-04" db="EMBL/GenBank/DDBJ databases">
        <title>Genome analysis of Polyangium sp.</title>
        <authorList>
            <person name="Li Y."/>
            <person name="Wang J."/>
        </authorList>
    </citation>
    <scope>NUCLEOTIDE SEQUENCE [LARGE SCALE GENOMIC DNA]</scope>
    <source>
        <strain evidence="12 13">SDU14</strain>
    </source>
</reference>
<feature type="transmembrane region" description="Helical" evidence="10">
    <location>
        <begin position="145"/>
        <end position="163"/>
    </location>
</feature>
<dbReference type="GO" id="GO:0016020">
    <property type="term" value="C:membrane"/>
    <property type="evidence" value="ECO:0007669"/>
    <property type="project" value="UniProtKB-SubCell"/>
</dbReference>
<dbReference type="InterPro" id="IPR038354">
    <property type="entry name" value="VKOR_sf"/>
</dbReference>
<dbReference type="InterPro" id="IPR036249">
    <property type="entry name" value="Thioredoxin-like_sf"/>
</dbReference>
<gene>
    <name evidence="12" type="ORF">KEG57_17365</name>
</gene>
<evidence type="ECO:0000256" key="5">
    <source>
        <dbReference type="ARBA" id="ARBA00022989"/>
    </source>
</evidence>
<dbReference type="GO" id="GO:0048038">
    <property type="term" value="F:quinone binding"/>
    <property type="evidence" value="ECO:0007669"/>
    <property type="project" value="UniProtKB-KW"/>
</dbReference>
<feature type="domain" description="Vitamin K epoxide reductase" evidence="11">
    <location>
        <begin position="6"/>
        <end position="162"/>
    </location>
</feature>
<evidence type="ECO:0000256" key="4">
    <source>
        <dbReference type="ARBA" id="ARBA00022719"/>
    </source>
</evidence>
<evidence type="ECO:0000313" key="12">
    <source>
        <dbReference type="EMBL" id="MDC3982291.1"/>
    </source>
</evidence>